<accession>A0ABT0IQH2</accession>
<feature type="region of interest" description="Disordered" evidence="1">
    <location>
        <begin position="190"/>
        <end position="242"/>
    </location>
</feature>
<evidence type="ECO:0000313" key="3">
    <source>
        <dbReference type="EMBL" id="MCK8780125.1"/>
    </source>
</evidence>
<sequence>MITDILGGKAPGVDAATTAKQAGSSQKGAGAQSNGFSDALSGFDGEGGKGNAGGAAEDLEMDVAAEDAVEVQVEAKPVKARPIIDIRPEFAKRASGEIANARGDAPKDVKLTPAERKLRDALLSAKDAVKKSEELERVKSAKSDLQADAAMSSEPDTTILKADDAKVADMLSLLGEGAGPAAEISSLIQRPAANAPSKRVRDTEGKAQSAEIVSEAGSKNAVAGTRTSPDPLAMPAGTEAPDAAGRTFRLTNARNDQRVDMRIGGNAAERSVEFKASSNTGAETVTVIDSRRFLGLAPNSNSANLTALISGDSEWSAAMQPSSSLSNAAAQSGTGTVVNMLKLQMNPHDLGQVTATLRLHGEELNVHLVVETRAAYRQLSEDSGGIVDALRAQGFAVDQVTISISPTADSDKSGGRQDQAGQQSQQSAADGGKQGFSAGRGQEQPEARQRTVQGARGIDAVSDDSQTAGSGNGRPGQLYL</sequence>
<dbReference type="InterPro" id="IPR038610">
    <property type="entry name" value="FliK-like_C_sf"/>
</dbReference>
<feature type="compositionally biased region" description="Low complexity" evidence="1">
    <location>
        <begin position="416"/>
        <end position="431"/>
    </location>
</feature>
<gene>
    <name evidence="3" type="ORF">M0654_09030</name>
</gene>
<dbReference type="CDD" id="cd17470">
    <property type="entry name" value="T3SS_Flik_C"/>
    <property type="match status" value="1"/>
</dbReference>
<keyword evidence="3" id="KW-0969">Cilium</keyword>
<dbReference type="Gene3D" id="3.30.750.140">
    <property type="match status" value="1"/>
</dbReference>
<keyword evidence="3" id="KW-0282">Flagellum</keyword>
<evidence type="ECO:0000313" key="4">
    <source>
        <dbReference type="Proteomes" id="UP001202827"/>
    </source>
</evidence>
<dbReference type="Pfam" id="PF02120">
    <property type="entry name" value="Flg_hook"/>
    <property type="match status" value="1"/>
</dbReference>
<evidence type="ECO:0000259" key="2">
    <source>
        <dbReference type="Pfam" id="PF02120"/>
    </source>
</evidence>
<dbReference type="InterPro" id="IPR021136">
    <property type="entry name" value="Flagellar_hook_control-like_C"/>
</dbReference>
<feature type="region of interest" description="Disordered" evidence="1">
    <location>
        <begin position="406"/>
        <end position="480"/>
    </location>
</feature>
<feature type="compositionally biased region" description="Gly residues" evidence="1">
    <location>
        <begin position="44"/>
        <end position="53"/>
    </location>
</feature>
<feature type="compositionally biased region" description="Polar residues" evidence="1">
    <location>
        <begin position="18"/>
        <end position="36"/>
    </location>
</feature>
<organism evidence="3 4">
    <name type="scientific">Neorhizobium turbinariae</name>
    <dbReference type="NCBI Taxonomy" id="2937795"/>
    <lineage>
        <taxon>Bacteria</taxon>
        <taxon>Pseudomonadati</taxon>
        <taxon>Pseudomonadota</taxon>
        <taxon>Alphaproteobacteria</taxon>
        <taxon>Hyphomicrobiales</taxon>
        <taxon>Rhizobiaceae</taxon>
        <taxon>Rhizobium/Agrobacterium group</taxon>
        <taxon>Neorhizobium</taxon>
    </lineage>
</organism>
<dbReference type="Proteomes" id="UP001202827">
    <property type="component" value="Unassembled WGS sequence"/>
</dbReference>
<feature type="domain" description="Flagellar hook-length control protein-like C-terminal" evidence="2">
    <location>
        <begin position="339"/>
        <end position="405"/>
    </location>
</feature>
<dbReference type="EMBL" id="JALPRY010000010">
    <property type="protein sequence ID" value="MCK8780125.1"/>
    <property type="molecule type" value="Genomic_DNA"/>
</dbReference>
<name>A0ABT0IQH2_9HYPH</name>
<comment type="caution">
    <text evidence="3">The sequence shown here is derived from an EMBL/GenBank/DDBJ whole genome shotgun (WGS) entry which is preliminary data.</text>
</comment>
<reference evidence="3 4" key="1">
    <citation type="submission" date="2022-04" db="EMBL/GenBank/DDBJ databases">
        <title>Rhizobium coralii sp. nov., isolated from coral Turbinaria peltata.</title>
        <authorList>
            <person name="Sun H."/>
        </authorList>
    </citation>
    <scope>NUCLEOTIDE SEQUENCE [LARGE SCALE GENOMIC DNA]</scope>
    <source>
        <strain evidence="3 4">NTR19</strain>
    </source>
</reference>
<keyword evidence="3" id="KW-0966">Cell projection</keyword>
<keyword evidence="4" id="KW-1185">Reference proteome</keyword>
<proteinExistence type="predicted"/>
<protein>
    <submittedName>
        <fullName evidence="3">Flagellar hook-length control protein FliK</fullName>
    </submittedName>
</protein>
<dbReference type="RefSeq" id="WP_248682807.1">
    <property type="nucleotide sequence ID" value="NZ_JALPRY010000010.1"/>
</dbReference>
<feature type="region of interest" description="Disordered" evidence="1">
    <location>
        <begin position="1"/>
        <end position="56"/>
    </location>
</feature>
<evidence type="ECO:0000256" key="1">
    <source>
        <dbReference type="SAM" id="MobiDB-lite"/>
    </source>
</evidence>